<organism evidence="1 2">
    <name type="scientific">Anopheles quadriannulatus</name>
    <name type="common">Mosquito</name>
    <dbReference type="NCBI Taxonomy" id="34691"/>
    <lineage>
        <taxon>Eukaryota</taxon>
        <taxon>Metazoa</taxon>
        <taxon>Ecdysozoa</taxon>
        <taxon>Arthropoda</taxon>
        <taxon>Hexapoda</taxon>
        <taxon>Insecta</taxon>
        <taxon>Pterygota</taxon>
        <taxon>Neoptera</taxon>
        <taxon>Endopterygota</taxon>
        <taxon>Diptera</taxon>
        <taxon>Nematocera</taxon>
        <taxon>Culicoidea</taxon>
        <taxon>Culicidae</taxon>
        <taxon>Anophelinae</taxon>
        <taxon>Anopheles</taxon>
    </lineage>
</organism>
<evidence type="ECO:0000313" key="2">
    <source>
        <dbReference type="Proteomes" id="UP000076407"/>
    </source>
</evidence>
<accession>A0A182XCF1</accession>
<reference evidence="1" key="3">
    <citation type="submission" date="2016-10" db="UniProtKB">
        <authorList>
            <consortium name="VectorBase"/>
        </authorList>
    </citation>
    <scope>IDENTIFICATION</scope>
    <source>
        <strain evidence="1">SANGQUA</strain>
    </source>
</reference>
<keyword evidence="2" id="KW-1185">Reference proteome</keyword>
<dbReference type="AlphaFoldDB" id="A0A182XCF1"/>
<protein>
    <submittedName>
        <fullName evidence="1">Uncharacterized protein</fullName>
    </submittedName>
</protein>
<dbReference type="Proteomes" id="UP000076407">
    <property type="component" value="Unassembled WGS sequence"/>
</dbReference>
<evidence type="ECO:0000313" key="1">
    <source>
        <dbReference type="EnsemblMetazoa" id="AQUA007501-PA"/>
    </source>
</evidence>
<reference evidence="1" key="4">
    <citation type="submission" date="2020-05" db="UniProtKB">
        <authorList>
            <consortium name="EnsemblMetazoa"/>
        </authorList>
    </citation>
    <scope>IDENTIFICATION</scope>
    <source>
        <strain evidence="1">SANGQUA</strain>
    </source>
</reference>
<name>A0A182XCF1_ANOQN</name>
<dbReference type="EnsemblMetazoa" id="AQUA007501-RA">
    <property type="protein sequence ID" value="AQUA007501-PA"/>
    <property type="gene ID" value="AQUA007501"/>
</dbReference>
<reference evidence="2" key="1">
    <citation type="submission" date="2013-03" db="EMBL/GenBank/DDBJ databases">
        <title>The Genome Sequence of Anopheles quadriannulatus QUAD4_A.</title>
        <authorList>
            <consortium name="The Broad Institute Genomics Platform"/>
            <person name="Neafsey D.E."/>
            <person name="Howell P."/>
            <person name="Walker B."/>
            <person name="Young S.K."/>
            <person name="Zeng Q."/>
            <person name="Gargeya S."/>
            <person name="Fitzgerald M."/>
            <person name="Haas B."/>
            <person name="Abouelleil A."/>
            <person name="Allen A.W."/>
            <person name="Alvarado L."/>
            <person name="Arachchi H.M."/>
            <person name="Berlin A.M."/>
            <person name="Chapman S.B."/>
            <person name="Gainer-Dewar J."/>
            <person name="Goldberg J."/>
            <person name="Griggs A."/>
            <person name="Gujja S."/>
            <person name="Hansen M."/>
            <person name="Howarth C."/>
            <person name="Imamovic A."/>
            <person name="Ireland A."/>
            <person name="Larimer J."/>
            <person name="McCowan C."/>
            <person name="Murphy C."/>
            <person name="Pearson M."/>
            <person name="Poon T.W."/>
            <person name="Priest M."/>
            <person name="Roberts A."/>
            <person name="Saif S."/>
            <person name="Shea T."/>
            <person name="Sisk P."/>
            <person name="Sykes S."/>
            <person name="Wortman J."/>
            <person name="Nusbaum C."/>
            <person name="Birren B."/>
        </authorList>
    </citation>
    <scope>NUCLEOTIDE SEQUENCE [LARGE SCALE GENOMIC DNA]</scope>
    <source>
        <strain evidence="2">SANGQUA</strain>
    </source>
</reference>
<sequence length="62" mass="6828">MSVRSCHLSRRRTVKCARRVSAGDEKSGSSVADIEDAFHSSRRINRTGIINGESRSSSFLTT</sequence>
<proteinExistence type="predicted"/>
<reference evidence="1" key="2">
    <citation type="submission" date="2013-03" db="EMBL/GenBank/DDBJ databases">
        <title>The Genome Sequence of Anopheles quadriannulatus QUAD4_A.</title>
        <authorList>
            <person name="Neafsey D.E."/>
            <person name="Howell P."/>
            <person name="Walker B."/>
            <person name="Young S.K."/>
            <person name="Zeng Q."/>
            <person name="Gargeya S."/>
            <person name="Fitzgerald M."/>
            <person name="Haas B."/>
            <person name="Abouelleil A."/>
            <person name="Allen A.W."/>
            <person name="Alvarado L."/>
            <person name="Arachchi H.M."/>
            <person name="Berlin A.M."/>
            <person name="Chapman S.B."/>
            <person name="Gainer-Dewar J."/>
            <person name="Goldberg J."/>
            <person name="Griggs A."/>
            <person name="Gujja S."/>
            <person name="Hansen M."/>
            <person name="Howarth C."/>
            <person name="Imamovic A."/>
            <person name="Ireland A."/>
            <person name="Larimer J."/>
            <person name="McCowan C."/>
            <person name="Murphy C."/>
            <person name="Pearson M."/>
            <person name="Poon T.W."/>
            <person name="Priest M."/>
            <person name="Roberts A."/>
            <person name="Saif S."/>
            <person name="Shea T."/>
            <person name="Sisk P."/>
            <person name="Sykes S."/>
            <person name="Wortman J."/>
            <person name="Nusbaum C."/>
            <person name="Birren B."/>
        </authorList>
    </citation>
    <scope>NUCLEOTIDE SEQUENCE [LARGE SCALE GENOMIC DNA]</scope>
    <source>
        <strain evidence="1">SANGQUA</strain>
    </source>
</reference>
<dbReference type="VEuPathDB" id="VectorBase:AQUA007501"/>